<evidence type="ECO:0000256" key="2">
    <source>
        <dbReference type="ARBA" id="ARBA00022679"/>
    </source>
</evidence>
<feature type="transmembrane region" description="Helical" evidence="11">
    <location>
        <begin position="30"/>
        <end position="52"/>
    </location>
</feature>
<dbReference type="AlphaFoldDB" id="A0A8H2VGP0"/>
<dbReference type="GO" id="GO:0019706">
    <property type="term" value="F:protein-cysteine S-palmitoyltransferase activity"/>
    <property type="evidence" value="ECO:0007669"/>
    <property type="project" value="UniProtKB-EC"/>
</dbReference>
<evidence type="ECO:0000256" key="9">
    <source>
        <dbReference type="ARBA" id="ARBA00038298"/>
    </source>
</evidence>
<dbReference type="GeneID" id="64858130"/>
<evidence type="ECO:0000259" key="12">
    <source>
        <dbReference type="Pfam" id="PF01529"/>
    </source>
</evidence>
<comment type="caution">
    <text evidence="13">The sequence shown here is derived from an EMBL/GenBank/DDBJ whole genome shotgun (WGS) entry which is preliminary data.</text>
</comment>
<evidence type="ECO:0000313" key="14">
    <source>
        <dbReference type="Proteomes" id="UP000644660"/>
    </source>
</evidence>
<comment type="subcellular location">
    <subcellularLocation>
        <location evidence="1">Membrane</location>
        <topology evidence="1">Multi-pass membrane protein</topology>
    </subcellularLocation>
</comment>
<evidence type="ECO:0000256" key="3">
    <source>
        <dbReference type="ARBA" id="ARBA00022692"/>
    </source>
</evidence>
<organism evidence="13 14">
    <name type="scientific">Maudiozyma barnettii</name>
    <dbReference type="NCBI Taxonomy" id="61262"/>
    <lineage>
        <taxon>Eukaryota</taxon>
        <taxon>Fungi</taxon>
        <taxon>Dikarya</taxon>
        <taxon>Ascomycota</taxon>
        <taxon>Saccharomycotina</taxon>
        <taxon>Saccharomycetes</taxon>
        <taxon>Saccharomycetales</taxon>
        <taxon>Saccharomycetaceae</taxon>
        <taxon>Maudiozyma</taxon>
    </lineage>
</organism>
<dbReference type="GO" id="GO:0005794">
    <property type="term" value="C:Golgi apparatus"/>
    <property type="evidence" value="ECO:0007669"/>
    <property type="project" value="TreeGrafter"/>
</dbReference>
<dbReference type="PANTHER" id="PTHR22883:SF23">
    <property type="entry name" value="PALMITOYLTRANSFERASE ZDHHC6"/>
    <property type="match status" value="1"/>
</dbReference>
<keyword evidence="6" id="KW-0564">Palmitate</keyword>
<gene>
    <name evidence="13" type="ORF">KABA2_05S08360</name>
</gene>
<evidence type="ECO:0000256" key="6">
    <source>
        <dbReference type="ARBA" id="ARBA00023139"/>
    </source>
</evidence>
<keyword evidence="14" id="KW-1185">Reference proteome</keyword>
<feature type="transmembrane region" description="Helical" evidence="11">
    <location>
        <begin position="64"/>
        <end position="87"/>
    </location>
</feature>
<evidence type="ECO:0000256" key="8">
    <source>
        <dbReference type="ARBA" id="ARBA00023315"/>
    </source>
</evidence>
<dbReference type="InterPro" id="IPR039859">
    <property type="entry name" value="PFA4/ZDH16/20/ERF2-like"/>
</dbReference>
<reference evidence="13 14" key="1">
    <citation type="submission" date="2020-05" db="EMBL/GenBank/DDBJ databases">
        <authorList>
            <person name="Casaregola S."/>
            <person name="Devillers H."/>
            <person name="Grondin C."/>
        </authorList>
    </citation>
    <scope>NUCLEOTIDE SEQUENCE [LARGE SCALE GENOMIC DNA]</scope>
    <source>
        <strain evidence="13 14">CLIB 1767</strain>
    </source>
</reference>
<feature type="transmembrane region" description="Helical" evidence="11">
    <location>
        <begin position="179"/>
        <end position="199"/>
    </location>
</feature>
<keyword evidence="5 11" id="KW-0472">Membrane</keyword>
<comment type="similarity">
    <text evidence="9">Belongs to the DHHC palmitoyltransferase family. PFA5 subfamily.</text>
</comment>
<dbReference type="GO" id="GO:0006612">
    <property type="term" value="P:protein targeting to membrane"/>
    <property type="evidence" value="ECO:0007669"/>
    <property type="project" value="TreeGrafter"/>
</dbReference>
<sequence length="367" mass="43017">MNSFNKGRGLFNLTKLDCSFDIRNNKFFKLIVPTVFLCLLIYGSWAFIHKLCINQLYHRSGKRATGIALIVTHGCLLVVDFYIWFLIVSYGPGIQPRVPTFELIDDHNEETNERVIRPPHIYECNVQGYPIWCPYCGSVKIFRSHHSRSTHACVPKFDHYCSWLGSVIGQDNYKMFLQFLIYATITFGIMWISTIICYLKYFQQRNHDGNLVTIVILAGLGFFFTTGLLGSHIYYIISNNLRSIDVMGMKTQVMRNKVVFISIWDEELRKRFIIEITREQYYHFWDIGSPYENLKDAFGYNMLTWVIPNIYCNRHESVLQDEHPEILESILGQYNVIVNKQSIEMMKDKVRRGEYVCIMDAYGDNDK</sequence>
<dbReference type="GO" id="GO:0005783">
    <property type="term" value="C:endoplasmic reticulum"/>
    <property type="evidence" value="ECO:0007669"/>
    <property type="project" value="TreeGrafter"/>
</dbReference>
<feature type="domain" description="Palmitoyltransferase DHHC" evidence="12">
    <location>
        <begin position="132"/>
        <end position="240"/>
    </location>
</feature>
<comment type="catalytic activity">
    <reaction evidence="10 11">
        <text>L-cysteinyl-[protein] + hexadecanoyl-CoA = S-hexadecanoyl-L-cysteinyl-[protein] + CoA</text>
        <dbReference type="Rhea" id="RHEA:36683"/>
        <dbReference type="Rhea" id="RHEA-COMP:10131"/>
        <dbReference type="Rhea" id="RHEA-COMP:11032"/>
        <dbReference type="ChEBI" id="CHEBI:29950"/>
        <dbReference type="ChEBI" id="CHEBI:57287"/>
        <dbReference type="ChEBI" id="CHEBI:57379"/>
        <dbReference type="ChEBI" id="CHEBI:74151"/>
        <dbReference type="EC" id="2.3.1.225"/>
    </reaction>
</comment>
<evidence type="ECO:0000256" key="10">
    <source>
        <dbReference type="ARBA" id="ARBA00048048"/>
    </source>
</evidence>
<dbReference type="Pfam" id="PF01529">
    <property type="entry name" value="DHHC"/>
    <property type="match status" value="1"/>
</dbReference>
<keyword evidence="2 11" id="KW-0808">Transferase</keyword>
<dbReference type="GO" id="GO:0016020">
    <property type="term" value="C:membrane"/>
    <property type="evidence" value="ECO:0007669"/>
    <property type="project" value="UniProtKB-SubCell"/>
</dbReference>
<protein>
    <recommendedName>
        <fullName evidence="11">Palmitoyltransferase</fullName>
        <ecNumber evidence="11">2.3.1.225</ecNumber>
    </recommendedName>
</protein>
<keyword evidence="7" id="KW-0449">Lipoprotein</keyword>
<evidence type="ECO:0000256" key="5">
    <source>
        <dbReference type="ARBA" id="ARBA00023136"/>
    </source>
</evidence>
<accession>A0A8H2VGP0</accession>
<dbReference type="Proteomes" id="UP000644660">
    <property type="component" value="Unassembled WGS sequence"/>
</dbReference>
<comment type="domain">
    <text evidence="11">The DHHC domain is required for palmitoyltransferase activity.</text>
</comment>
<keyword evidence="3 11" id="KW-0812">Transmembrane</keyword>
<dbReference type="InterPro" id="IPR001594">
    <property type="entry name" value="Palmitoyltrfase_DHHC"/>
</dbReference>
<evidence type="ECO:0000256" key="11">
    <source>
        <dbReference type="RuleBase" id="RU079119"/>
    </source>
</evidence>
<dbReference type="EC" id="2.3.1.225" evidence="11"/>
<dbReference type="PANTHER" id="PTHR22883">
    <property type="entry name" value="ZINC FINGER DHHC DOMAIN CONTAINING PROTEIN"/>
    <property type="match status" value="1"/>
</dbReference>
<keyword evidence="8 11" id="KW-0012">Acyltransferase</keyword>
<proteinExistence type="inferred from homology"/>
<name>A0A8H2VGP0_9SACH</name>
<keyword evidence="4 11" id="KW-1133">Transmembrane helix</keyword>
<feature type="transmembrane region" description="Helical" evidence="11">
    <location>
        <begin position="211"/>
        <end position="237"/>
    </location>
</feature>
<evidence type="ECO:0000256" key="4">
    <source>
        <dbReference type="ARBA" id="ARBA00022989"/>
    </source>
</evidence>
<evidence type="ECO:0000256" key="7">
    <source>
        <dbReference type="ARBA" id="ARBA00023288"/>
    </source>
</evidence>
<evidence type="ECO:0000313" key="13">
    <source>
        <dbReference type="EMBL" id="CAB4255100.1"/>
    </source>
</evidence>
<evidence type="ECO:0000256" key="1">
    <source>
        <dbReference type="ARBA" id="ARBA00004141"/>
    </source>
</evidence>
<dbReference type="RefSeq" id="XP_041406944.1">
    <property type="nucleotide sequence ID" value="XM_041551010.1"/>
</dbReference>
<dbReference type="EMBL" id="CAEFZW010000005">
    <property type="protein sequence ID" value="CAB4255100.1"/>
    <property type="molecule type" value="Genomic_DNA"/>
</dbReference>
<dbReference type="PROSITE" id="PS50216">
    <property type="entry name" value="DHHC"/>
    <property type="match status" value="1"/>
</dbReference>